<name>A0ABT6XUU6_ALISE</name>
<evidence type="ECO:0000313" key="2">
    <source>
        <dbReference type="Proteomes" id="UP001529245"/>
    </source>
</evidence>
<gene>
    <name evidence="1" type="ORF">QID03_01280</name>
</gene>
<reference evidence="1 2" key="1">
    <citation type="submission" date="2023-04" db="EMBL/GenBank/DDBJ databases">
        <title>A. sendaiensis sub sp. chiapanensis a novel subspecie with specific adaptation in bacterial cell wall isolated from an active volcano.</title>
        <authorList>
            <person name="Alvarez Gutierrez P.E."/>
            <person name="Ortiz Cortes L.Y."/>
        </authorList>
    </citation>
    <scope>NUCLEOTIDE SEQUENCE [LARGE SCALE GENOMIC DNA]</scope>
    <source>
        <strain evidence="1 2">PA2</strain>
    </source>
</reference>
<organism evidence="1 2">
    <name type="scientific">Alicyclobacillus sendaiensis PA2</name>
    <dbReference type="NCBI Taxonomy" id="3029425"/>
    <lineage>
        <taxon>Bacteria</taxon>
        <taxon>Bacillati</taxon>
        <taxon>Bacillota</taxon>
        <taxon>Bacilli</taxon>
        <taxon>Bacillales</taxon>
        <taxon>Alicyclobacillaceae</taxon>
        <taxon>Alicyclobacillus</taxon>
    </lineage>
</organism>
<keyword evidence="2" id="KW-1185">Reference proteome</keyword>
<dbReference type="RefSeq" id="WP_283202460.1">
    <property type="nucleotide sequence ID" value="NZ_JASGCB010000002.1"/>
</dbReference>
<dbReference type="Proteomes" id="UP001529245">
    <property type="component" value="Unassembled WGS sequence"/>
</dbReference>
<proteinExistence type="predicted"/>
<sequence length="253" mass="25232">MARLAVAPPLAEEGSPDAAFATPCALARGDSVLAGLVPVDALLVVACGAGDALMALPVGAEDCPPVAGPVLPLDAPGEVALPAVELPICPAPVSPDPVDEFRPVPLDIPLVPPASPAGAPFEPAAFPYALSPPAPVAFAGGAPPPEEEGVEVEGGVPEWGALFALVPVDVLTVVVCGGMVSGFCTVATCSFGDQTGSLVGTTSWVPDEPVVPSPDPVDACVAPFVAFDLGAWWAAARAYACQCGFSPKIMNHA</sequence>
<dbReference type="EMBL" id="JASGCB010000002">
    <property type="protein sequence ID" value="MDI9258813.1"/>
    <property type="molecule type" value="Genomic_DNA"/>
</dbReference>
<evidence type="ECO:0000313" key="1">
    <source>
        <dbReference type="EMBL" id="MDI9258813.1"/>
    </source>
</evidence>
<comment type="caution">
    <text evidence="1">The sequence shown here is derived from an EMBL/GenBank/DDBJ whole genome shotgun (WGS) entry which is preliminary data.</text>
</comment>
<protein>
    <submittedName>
        <fullName evidence="1">Uncharacterized protein</fullName>
    </submittedName>
</protein>
<accession>A0ABT6XUU6</accession>